<organism evidence="3 4">
    <name type="scientific">Trichomonas vaginalis (strain ATCC PRA-98 / G3)</name>
    <dbReference type="NCBI Taxonomy" id="412133"/>
    <lineage>
        <taxon>Eukaryota</taxon>
        <taxon>Metamonada</taxon>
        <taxon>Parabasalia</taxon>
        <taxon>Trichomonadida</taxon>
        <taxon>Trichomonadidae</taxon>
        <taxon>Trichomonas</taxon>
    </lineage>
</organism>
<feature type="domain" description="Gelsolin-like" evidence="2">
    <location>
        <begin position="150"/>
        <end position="209"/>
    </location>
</feature>
<dbReference type="PRINTS" id="PR00597">
    <property type="entry name" value="GELSOLIN"/>
</dbReference>
<dbReference type="InterPro" id="IPR036180">
    <property type="entry name" value="Gelsolin-like_dom_sf"/>
</dbReference>
<reference evidence="3" key="1">
    <citation type="submission" date="2006-10" db="EMBL/GenBank/DDBJ databases">
        <authorList>
            <person name="Amadeo P."/>
            <person name="Zhao Q."/>
            <person name="Wortman J."/>
            <person name="Fraser-Liggett C."/>
            <person name="Carlton J."/>
        </authorList>
    </citation>
    <scope>NUCLEOTIDE SEQUENCE</scope>
    <source>
        <strain evidence="3">G3</strain>
    </source>
</reference>
<sequence>MTAADAEFTAIADDWLGITGWRIENFKLVKVAEMGAFHTGDSYLYLHAYLVGTSKLVHRDIYFWQGSTSTTDERGAVAIKAVELDDRFGGSPKQHREVQNHESDQFIGLFDQFGGVRYLDGGVESGFHKVTTSAKVEMYRIKGRKRPILQIVPAQRSSLNHGDVFIIHAPGKFFLWIGNKANLMEKNKGASALSIMKQTDPKATEVRIEDEENAELDAIIGKDGEIGNADNSDAAFESAFVKAIYDANGKELAKDAAVKKEVLKSDALSYVRYGDKIFVYIGKNADKGLKRTALQNAIKLLETLKMPDWAPIEVLFEGTEDDDFGLCFQ</sequence>
<dbReference type="OrthoDB" id="6375767at2759"/>
<keyword evidence="1" id="KW-0677">Repeat</keyword>
<dbReference type="RefSeq" id="XP_001582729.1">
    <property type="nucleotide sequence ID" value="XM_001582679.1"/>
</dbReference>
<dbReference type="VEuPathDB" id="TrichDB:TVAG_237690"/>
<proteinExistence type="predicted"/>
<dbReference type="OMA" id="YKKPDSK"/>
<dbReference type="AlphaFoldDB" id="A2DCW9"/>
<dbReference type="InterPro" id="IPR007123">
    <property type="entry name" value="Gelsolin-like_dom"/>
</dbReference>
<dbReference type="PANTHER" id="PTHR11977:SF51">
    <property type="entry name" value="PROTEIN FLIGHTLESS-1 HOMOLOG"/>
    <property type="match status" value="1"/>
</dbReference>
<dbReference type="Pfam" id="PF00626">
    <property type="entry name" value="Gelsolin"/>
    <property type="match status" value="2"/>
</dbReference>
<reference evidence="3" key="2">
    <citation type="journal article" date="2007" name="Science">
        <title>Draft genome sequence of the sexually transmitted pathogen Trichomonas vaginalis.</title>
        <authorList>
            <person name="Carlton J.M."/>
            <person name="Hirt R.P."/>
            <person name="Silva J.C."/>
            <person name="Delcher A.L."/>
            <person name="Schatz M."/>
            <person name="Zhao Q."/>
            <person name="Wortman J.R."/>
            <person name="Bidwell S.L."/>
            <person name="Alsmark U.C.M."/>
            <person name="Besteiro S."/>
            <person name="Sicheritz-Ponten T."/>
            <person name="Noel C.J."/>
            <person name="Dacks J.B."/>
            <person name="Foster P.G."/>
            <person name="Simillion C."/>
            <person name="Van de Peer Y."/>
            <person name="Miranda-Saavedra D."/>
            <person name="Barton G.J."/>
            <person name="Westrop G.D."/>
            <person name="Mueller S."/>
            <person name="Dessi D."/>
            <person name="Fiori P.L."/>
            <person name="Ren Q."/>
            <person name="Paulsen I."/>
            <person name="Zhang H."/>
            <person name="Bastida-Corcuera F.D."/>
            <person name="Simoes-Barbosa A."/>
            <person name="Brown M.T."/>
            <person name="Hayes R.D."/>
            <person name="Mukherjee M."/>
            <person name="Okumura C.Y."/>
            <person name="Schneider R."/>
            <person name="Smith A.J."/>
            <person name="Vanacova S."/>
            <person name="Villalvazo M."/>
            <person name="Haas B.J."/>
            <person name="Pertea M."/>
            <person name="Feldblyum T.V."/>
            <person name="Utterback T.R."/>
            <person name="Shu C.L."/>
            <person name="Osoegawa K."/>
            <person name="de Jong P.J."/>
            <person name="Hrdy I."/>
            <person name="Horvathova L."/>
            <person name="Zubacova Z."/>
            <person name="Dolezal P."/>
            <person name="Malik S.B."/>
            <person name="Logsdon J.M. Jr."/>
            <person name="Henze K."/>
            <person name="Gupta A."/>
            <person name="Wang C.C."/>
            <person name="Dunne R.L."/>
            <person name="Upcroft J.A."/>
            <person name="Upcroft P."/>
            <person name="White O."/>
            <person name="Salzberg S.L."/>
            <person name="Tang P."/>
            <person name="Chiu C.-H."/>
            <person name="Lee Y.-S."/>
            <person name="Embley T.M."/>
            <person name="Coombs G.H."/>
            <person name="Mottram J.C."/>
            <person name="Tachezy J."/>
            <person name="Fraser-Liggett C.M."/>
            <person name="Johnson P.J."/>
        </authorList>
    </citation>
    <scope>NUCLEOTIDE SEQUENCE [LARGE SCALE GENOMIC DNA]</scope>
    <source>
        <strain evidence="3">G3</strain>
    </source>
</reference>
<dbReference type="Gene3D" id="3.40.20.10">
    <property type="entry name" value="Severin"/>
    <property type="match status" value="3"/>
</dbReference>
<dbReference type="eggNOG" id="KOG0443">
    <property type="taxonomic scope" value="Eukaryota"/>
</dbReference>
<dbReference type="SMART" id="SM00262">
    <property type="entry name" value="GEL"/>
    <property type="match status" value="3"/>
</dbReference>
<dbReference type="SUPFAM" id="SSF55753">
    <property type="entry name" value="Actin depolymerizing proteins"/>
    <property type="match status" value="2"/>
</dbReference>
<name>A2DCW9_TRIV3</name>
<dbReference type="GO" id="GO:0051015">
    <property type="term" value="F:actin filament binding"/>
    <property type="evidence" value="ECO:0007669"/>
    <property type="project" value="InterPro"/>
</dbReference>
<dbReference type="KEGG" id="tva:5467295"/>
<dbReference type="InterPro" id="IPR007122">
    <property type="entry name" value="Villin/Gelsolin"/>
</dbReference>
<evidence type="ECO:0000256" key="1">
    <source>
        <dbReference type="ARBA" id="ARBA00022737"/>
    </source>
</evidence>
<dbReference type="EMBL" id="DS113188">
    <property type="protein sequence ID" value="EAY21743.1"/>
    <property type="molecule type" value="Genomic_DNA"/>
</dbReference>
<dbReference type="VEuPathDB" id="TrichDB:TVAGG3_0606520"/>
<dbReference type="InParanoid" id="A2DCW9"/>
<dbReference type="InterPro" id="IPR029006">
    <property type="entry name" value="ADF-H/Gelsolin-like_dom_sf"/>
</dbReference>
<protein>
    <submittedName>
        <fullName evidence="3">Actin-binding protein, putative</fullName>
    </submittedName>
</protein>
<dbReference type="SMR" id="A2DCW9"/>
<dbReference type="Proteomes" id="UP000001542">
    <property type="component" value="Unassembled WGS sequence"/>
</dbReference>
<dbReference type="STRING" id="5722.A2DCW9"/>
<accession>A2DCW9</accession>
<dbReference type="PANTHER" id="PTHR11977">
    <property type="entry name" value="VILLIN"/>
    <property type="match status" value="1"/>
</dbReference>
<dbReference type="SUPFAM" id="SSF82754">
    <property type="entry name" value="C-terminal, gelsolin-like domain of Sec23/24"/>
    <property type="match status" value="1"/>
</dbReference>
<feature type="domain" description="Gelsolin-like" evidence="2">
    <location>
        <begin position="35"/>
        <end position="107"/>
    </location>
</feature>
<keyword evidence="4" id="KW-1185">Reference proteome</keyword>
<evidence type="ECO:0000313" key="4">
    <source>
        <dbReference type="Proteomes" id="UP000001542"/>
    </source>
</evidence>
<evidence type="ECO:0000313" key="3">
    <source>
        <dbReference type="EMBL" id="EAY21743.1"/>
    </source>
</evidence>
<evidence type="ECO:0000259" key="2">
    <source>
        <dbReference type="Pfam" id="PF00626"/>
    </source>
</evidence>
<gene>
    <name evidence="3" type="ORF">TVAG_237690</name>
</gene>